<reference evidence="3 4" key="1">
    <citation type="submission" date="2023-07" db="EMBL/GenBank/DDBJ databases">
        <title>Sequencing the genomes of 1000 actinobacteria strains.</title>
        <authorList>
            <person name="Klenk H.-P."/>
        </authorList>
    </citation>
    <scope>NUCLEOTIDE SEQUENCE [LARGE SCALE GENOMIC DNA]</scope>
    <source>
        <strain evidence="3 4">DSM 14555</strain>
    </source>
</reference>
<dbReference type="Pfam" id="PF25549">
    <property type="entry name" value="DUF7927"/>
    <property type="match status" value="1"/>
</dbReference>
<feature type="chain" id="PRO_5047533004" description="DUF7927 domain-containing protein" evidence="1">
    <location>
        <begin position="48"/>
        <end position="470"/>
    </location>
</feature>
<accession>A0ABU1JDF9</accession>
<protein>
    <recommendedName>
        <fullName evidence="2">DUF7927 domain-containing protein</fullName>
    </recommendedName>
</protein>
<name>A0ABU1JDF9_9MICC</name>
<feature type="domain" description="DUF7927" evidence="2">
    <location>
        <begin position="335"/>
        <end position="462"/>
    </location>
</feature>
<dbReference type="EMBL" id="JAVDQF010000001">
    <property type="protein sequence ID" value="MDR6270459.1"/>
    <property type="molecule type" value="Genomic_DNA"/>
</dbReference>
<comment type="caution">
    <text evidence="3">The sequence shown here is derived from an EMBL/GenBank/DDBJ whole genome shotgun (WGS) entry which is preliminary data.</text>
</comment>
<evidence type="ECO:0000259" key="2">
    <source>
        <dbReference type="Pfam" id="PF25549"/>
    </source>
</evidence>
<evidence type="ECO:0000256" key="1">
    <source>
        <dbReference type="SAM" id="SignalP"/>
    </source>
</evidence>
<sequence length="470" mass="49729">MNKQVLVPAGGGRTSRKPRATSVAALALGAALIAPFGLVATAGPANAATGDTWPLDGNKAVNIDAGALYASEGGSITKIKFDGGKVTQENIANRYAPTYWAGNLGLGPDASDPSKLAFMGSRWNASTQQVYRVKDGDNKIEEVGQSRRSPTGVAWGGSAVDGKGMYWQGTNLASPANTRISRFDPTTNTTTLSGKLVAPASDRVWNGGNQVAPDYAFDVQGNFYGLMTSNGYNTGNYIYKYDVSNFTEGAEVPVSQAVKVEGLPYAAGYYYGFAWLNGKWYAGQSNGDIYVIDPGTGQASKVATKQPGGNGSYSYRLQDLASGGLVPINPAGDAKVKKESDVPLRIAMVSNQVLNYTLTYTNDTLRPTAVDEFDDMSRVLDDATVNSQPVSDNAALQVSAVSGNRFTIKGTIDPGQTVQIKYSVKVNQPSNRGDNRMTNFVLKDGETAPQFCIASNSRCADNRTATSITG</sequence>
<gene>
    <name evidence="3" type="ORF">JOE69_002697</name>
</gene>
<evidence type="ECO:0000313" key="4">
    <source>
        <dbReference type="Proteomes" id="UP001185069"/>
    </source>
</evidence>
<dbReference type="InterPro" id="IPR057687">
    <property type="entry name" value="DUF7927"/>
</dbReference>
<keyword evidence="4" id="KW-1185">Reference proteome</keyword>
<evidence type="ECO:0000313" key="3">
    <source>
        <dbReference type="EMBL" id="MDR6270459.1"/>
    </source>
</evidence>
<keyword evidence="1" id="KW-0732">Signal</keyword>
<dbReference type="RefSeq" id="WP_309799565.1">
    <property type="nucleotide sequence ID" value="NZ_BAAAHY010000007.1"/>
</dbReference>
<organism evidence="3 4">
    <name type="scientific">Arthrobacter russicus</name>
    <dbReference type="NCBI Taxonomy" id="172040"/>
    <lineage>
        <taxon>Bacteria</taxon>
        <taxon>Bacillati</taxon>
        <taxon>Actinomycetota</taxon>
        <taxon>Actinomycetes</taxon>
        <taxon>Micrococcales</taxon>
        <taxon>Micrococcaceae</taxon>
        <taxon>Arthrobacter</taxon>
    </lineage>
</organism>
<dbReference type="Proteomes" id="UP001185069">
    <property type="component" value="Unassembled WGS sequence"/>
</dbReference>
<feature type="signal peptide" evidence="1">
    <location>
        <begin position="1"/>
        <end position="47"/>
    </location>
</feature>
<dbReference type="SUPFAM" id="SSF75011">
    <property type="entry name" value="3-carboxy-cis,cis-mucoante lactonizing enzyme"/>
    <property type="match status" value="1"/>
</dbReference>
<proteinExistence type="predicted"/>